<organism evidence="1 2">
    <name type="scientific">Phyllobacterium bourgognense</name>
    <dbReference type="NCBI Taxonomy" id="314236"/>
    <lineage>
        <taxon>Bacteria</taxon>
        <taxon>Pseudomonadati</taxon>
        <taxon>Pseudomonadota</taxon>
        <taxon>Alphaproteobacteria</taxon>
        <taxon>Hyphomicrobiales</taxon>
        <taxon>Phyllobacteriaceae</taxon>
        <taxon>Phyllobacterium</taxon>
    </lineage>
</organism>
<protein>
    <submittedName>
        <fullName evidence="1">Uncharacterized protein</fullName>
    </submittedName>
</protein>
<dbReference type="Proteomes" id="UP000253324">
    <property type="component" value="Unassembled WGS sequence"/>
</dbReference>
<proteinExistence type="predicted"/>
<gene>
    <name evidence="1" type="ORF">C7476_1232</name>
</gene>
<reference evidence="1 2" key="1">
    <citation type="submission" date="2018-07" db="EMBL/GenBank/DDBJ databases">
        <title>Genomic Encyclopedia of Type Strains, Phase III (KMG-III): the genomes of soil and plant-associated and newly described type strains.</title>
        <authorList>
            <person name="Whitman W."/>
        </authorList>
    </citation>
    <scope>NUCLEOTIDE SEQUENCE [LARGE SCALE GENOMIC DNA]</scope>
    <source>
        <strain evidence="1 2">31-25a</strain>
    </source>
</reference>
<dbReference type="AlphaFoldDB" id="A0A368YEB0"/>
<accession>A0A368YEB0</accession>
<dbReference type="EMBL" id="QPJM01000023">
    <property type="protein sequence ID" value="RCW78573.1"/>
    <property type="molecule type" value="Genomic_DNA"/>
</dbReference>
<evidence type="ECO:0000313" key="1">
    <source>
        <dbReference type="EMBL" id="RCW78573.1"/>
    </source>
</evidence>
<sequence>MPTGAVHAWLEAVMLCTFRVFLEGEGGPLLDELKGIEELAMQVNTYAIARVPISACAAFSDTARCWALILTPSAVMTSGSTIPTKANTLFK</sequence>
<keyword evidence="2" id="KW-1185">Reference proteome</keyword>
<comment type="caution">
    <text evidence="1">The sequence shown here is derived from an EMBL/GenBank/DDBJ whole genome shotgun (WGS) entry which is preliminary data.</text>
</comment>
<name>A0A368YEB0_9HYPH</name>
<evidence type="ECO:0000313" key="2">
    <source>
        <dbReference type="Proteomes" id="UP000253324"/>
    </source>
</evidence>